<dbReference type="KEGG" id="tps:THAPSDRAFT_270374"/>
<dbReference type="PANTHER" id="PTHR42801:SF4">
    <property type="entry name" value="AHPC_TSA FAMILY PROTEIN"/>
    <property type="match status" value="1"/>
</dbReference>
<dbReference type="AlphaFoldDB" id="B8BWV0"/>
<proteinExistence type="inferred from homology"/>
<dbReference type="GeneID" id="7442453"/>
<dbReference type="Pfam" id="PF00578">
    <property type="entry name" value="AhpC-TSA"/>
    <property type="match status" value="1"/>
</dbReference>
<evidence type="ECO:0000256" key="8">
    <source>
        <dbReference type="ARBA" id="ARBA00032824"/>
    </source>
</evidence>
<reference evidence="13 14" key="1">
    <citation type="journal article" date="2004" name="Science">
        <title>The genome of the diatom Thalassiosira pseudonana: ecology, evolution, and metabolism.</title>
        <authorList>
            <person name="Armbrust E.V."/>
            <person name="Berges J.A."/>
            <person name="Bowler C."/>
            <person name="Green B.R."/>
            <person name="Martinez D."/>
            <person name="Putnam N.H."/>
            <person name="Zhou S."/>
            <person name="Allen A.E."/>
            <person name="Apt K.E."/>
            <person name="Bechner M."/>
            <person name="Brzezinski M.A."/>
            <person name="Chaal B.K."/>
            <person name="Chiovitti A."/>
            <person name="Davis A.K."/>
            <person name="Demarest M.S."/>
            <person name="Detter J.C."/>
            <person name="Glavina T."/>
            <person name="Goodstein D."/>
            <person name="Hadi M.Z."/>
            <person name="Hellsten U."/>
            <person name="Hildebrand M."/>
            <person name="Jenkins B.D."/>
            <person name="Jurka J."/>
            <person name="Kapitonov V.V."/>
            <person name="Kroger N."/>
            <person name="Lau W.W."/>
            <person name="Lane T.W."/>
            <person name="Larimer F.W."/>
            <person name="Lippmeier J.C."/>
            <person name="Lucas S."/>
            <person name="Medina M."/>
            <person name="Montsant A."/>
            <person name="Obornik M."/>
            <person name="Parker M.S."/>
            <person name="Palenik B."/>
            <person name="Pazour G.J."/>
            <person name="Richardson P.M."/>
            <person name="Rynearson T.A."/>
            <person name="Saito M.A."/>
            <person name="Schwartz D.C."/>
            <person name="Thamatrakoln K."/>
            <person name="Valentin K."/>
            <person name="Vardi A."/>
            <person name="Wilkerson F.P."/>
            <person name="Rokhsar D.S."/>
        </authorList>
    </citation>
    <scope>NUCLEOTIDE SEQUENCE [LARGE SCALE GENOMIC DNA]</scope>
    <source>
        <strain evidence="13 14">CCMP1335</strain>
    </source>
</reference>
<dbReference type="GO" id="GO:0045454">
    <property type="term" value="P:cell redox homeostasis"/>
    <property type="evidence" value="ECO:0000318"/>
    <property type="project" value="GO_Central"/>
</dbReference>
<accession>B8BWV0</accession>
<gene>
    <name evidence="13" type="ORF">THAPSDRAFT_270374</name>
</gene>
<dbReference type="PROSITE" id="PS51352">
    <property type="entry name" value="THIOREDOXIN_2"/>
    <property type="match status" value="1"/>
</dbReference>
<keyword evidence="11" id="KW-0732">Signal</keyword>
<evidence type="ECO:0000256" key="1">
    <source>
        <dbReference type="ARBA" id="ARBA00011245"/>
    </source>
</evidence>
<dbReference type="eggNOG" id="KOG0855">
    <property type="taxonomic scope" value="Eukaryota"/>
</dbReference>
<dbReference type="RefSeq" id="XP_002288660.1">
    <property type="nucleotide sequence ID" value="XM_002288624.1"/>
</dbReference>
<dbReference type="PANTHER" id="PTHR42801">
    <property type="entry name" value="THIOREDOXIN-DEPENDENT PEROXIDE REDUCTASE"/>
    <property type="match status" value="1"/>
</dbReference>
<dbReference type="SUPFAM" id="SSF52833">
    <property type="entry name" value="Thioredoxin-like"/>
    <property type="match status" value="1"/>
</dbReference>
<keyword evidence="4" id="KW-0049">Antioxidant</keyword>
<organism evidence="13 14">
    <name type="scientific">Thalassiosira pseudonana</name>
    <name type="common">Marine diatom</name>
    <name type="synonym">Cyclotella nana</name>
    <dbReference type="NCBI Taxonomy" id="35128"/>
    <lineage>
        <taxon>Eukaryota</taxon>
        <taxon>Sar</taxon>
        <taxon>Stramenopiles</taxon>
        <taxon>Ochrophyta</taxon>
        <taxon>Bacillariophyta</taxon>
        <taxon>Coscinodiscophyceae</taxon>
        <taxon>Thalassiosirophycidae</taxon>
        <taxon>Thalassiosirales</taxon>
        <taxon>Thalassiosiraceae</taxon>
        <taxon>Thalassiosira</taxon>
    </lineage>
</organism>
<dbReference type="GO" id="GO:0008379">
    <property type="term" value="F:thioredoxin peroxidase activity"/>
    <property type="evidence" value="ECO:0000318"/>
    <property type="project" value="GO_Central"/>
</dbReference>
<dbReference type="GO" id="GO:0005737">
    <property type="term" value="C:cytoplasm"/>
    <property type="evidence" value="ECO:0000318"/>
    <property type="project" value="GO_Central"/>
</dbReference>
<dbReference type="EMBL" id="CM000640">
    <property type="protein sequence ID" value="EED94096.1"/>
    <property type="molecule type" value="Genomic_DNA"/>
</dbReference>
<evidence type="ECO:0000313" key="13">
    <source>
        <dbReference type="EMBL" id="EED94096.1"/>
    </source>
</evidence>
<keyword evidence="14" id="KW-1185">Reference proteome</keyword>
<feature type="signal peptide" evidence="11">
    <location>
        <begin position="1"/>
        <end position="17"/>
    </location>
</feature>
<dbReference type="HOGENOM" id="CLU_042529_14_2_1"/>
<evidence type="ECO:0000256" key="6">
    <source>
        <dbReference type="ARBA" id="ARBA00023157"/>
    </source>
</evidence>
<sequence>MKFTTGLIASFACGATAFAPSSTITKQSTALNLAVGDTAPDFSLVDQNGKTFTRSKNKKPLVVYFYPADSTPGCTVQAKEFQKEIQAIRKEFKADVVELITLTDFLHFFVFYCSCVGISGQGAESKQKFAQELGLDFSILADEGDAVRSAFKVPKAAFGFLPGRVTYVLDKNGVCTSVYDNIADAASHIGAAKEALAAMKPAKKGGFEFSLPF</sequence>
<evidence type="ECO:0000256" key="5">
    <source>
        <dbReference type="ARBA" id="ARBA00023002"/>
    </source>
</evidence>
<name>B8BWV0_THAPS</name>
<dbReference type="InterPro" id="IPR013766">
    <property type="entry name" value="Thioredoxin_domain"/>
</dbReference>
<comment type="catalytic activity">
    <reaction evidence="10">
        <text>a hydroperoxide + [thioredoxin]-dithiol = an alcohol + [thioredoxin]-disulfide + H2O</text>
        <dbReference type="Rhea" id="RHEA:62620"/>
        <dbReference type="Rhea" id="RHEA-COMP:10698"/>
        <dbReference type="Rhea" id="RHEA-COMP:10700"/>
        <dbReference type="ChEBI" id="CHEBI:15377"/>
        <dbReference type="ChEBI" id="CHEBI:29950"/>
        <dbReference type="ChEBI" id="CHEBI:30879"/>
        <dbReference type="ChEBI" id="CHEBI:35924"/>
        <dbReference type="ChEBI" id="CHEBI:50058"/>
        <dbReference type="EC" id="1.11.1.24"/>
    </reaction>
</comment>
<evidence type="ECO:0000256" key="4">
    <source>
        <dbReference type="ARBA" id="ARBA00022862"/>
    </source>
</evidence>
<dbReference type="PaxDb" id="35128-Thaps3114"/>
<feature type="chain" id="PRO_5002866006" description="thioredoxin-dependent peroxiredoxin" evidence="11">
    <location>
        <begin position="18"/>
        <end position="213"/>
    </location>
</feature>
<dbReference type="InterPro" id="IPR050924">
    <property type="entry name" value="Peroxiredoxin_BCP/PrxQ"/>
</dbReference>
<dbReference type="Gene3D" id="3.40.30.10">
    <property type="entry name" value="Glutaredoxin"/>
    <property type="match status" value="1"/>
</dbReference>
<dbReference type="STRING" id="35128.B8BWV0"/>
<dbReference type="EC" id="1.11.1.24" evidence="2"/>
<keyword evidence="6" id="KW-1015">Disulfide bond</keyword>
<dbReference type="InterPro" id="IPR036249">
    <property type="entry name" value="Thioredoxin-like_sf"/>
</dbReference>
<comment type="subunit">
    <text evidence="1">Monomer.</text>
</comment>
<evidence type="ECO:0000259" key="12">
    <source>
        <dbReference type="PROSITE" id="PS51352"/>
    </source>
</evidence>
<evidence type="ECO:0000256" key="10">
    <source>
        <dbReference type="ARBA" id="ARBA00049091"/>
    </source>
</evidence>
<keyword evidence="5" id="KW-0560">Oxidoreductase</keyword>
<evidence type="ECO:0000256" key="7">
    <source>
        <dbReference type="ARBA" id="ARBA00023284"/>
    </source>
</evidence>
<dbReference type="GO" id="GO:0034599">
    <property type="term" value="P:cellular response to oxidative stress"/>
    <property type="evidence" value="ECO:0000318"/>
    <property type="project" value="GO_Central"/>
</dbReference>
<evidence type="ECO:0000256" key="3">
    <source>
        <dbReference type="ARBA" id="ARBA00022559"/>
    </source>
</evidence>
<dbReference type="InterPro" id="IPR000866">
    <property type="entry name" value="AhpC/TSA"/>
</dbReference>
<evidence type="ECO:0000256" key="9">
    <source>
        <dbReference type="ARBA" id="ARBA00038489"/>
    </source>
</evidence>
<dbReference type="FunFam" id="3.40.30.10:FF:000267">
    <property type="entry name" value="Peroxidoxin bcpB"/>
    <property type="match status" value="1"/>
</dbReference>
<dbReference type="CDD" id="cd03017">
    <property type="entry name" value="PRX_BCP"/>
    <property type="match status" value="1"/>
</dbReference>
<dbReference type="Proteomes" id="UP000001449">
    <property type="component" value="Chromosome 3"/>
</dbReference>
<comment type="similarity">
    <text evidence="9">Belongs to the peroxiredoxin family. BCP/PrxQ subfamily.</text>
</comment>
<reference evidence="13 14" key="2">
    <citation type="journal article" date="2008" name="Nature">
        <title>The Phaeodactylum genome reveals the evolutionary history of diatom genomes.</title>
        <authorList>
            <person name="Bowler C."/>
            <person name="Allen A.E."/>
            <person name="Badger J.H."/>
            <person name="Grimwood J."/>
            <person name="Jabbari K."/>
            <person name="Kuo A."/>
            <person name="Maheswari U."/>
            <person name="Martens C."/>
            <person name="Maumus F."/>
            <person name="Otillar R.P."/>
            <person name="Rayko E."/>
            <person name="Salamov A."/>
            <person name="Vandepoele K."/>
            <person name="Beszteri B."/>
            <person name="Gruber A."/>
            <person name="Heijde M."/>
            <person name="Katinka M."/>
            <person name="Mock T."/>
            <person name="Valentin K."/>
            <person name="Verret F."/>
            <person name="Berges J.A."/>
            <person name="Brownlee C."/>
            <person name="Cadoret J.P."/>
            <person name="Chiovitti A."/>
            <person name="Choi C.J."/>
            <person name="Coesel S."/>
            <person name="De Martino A."/>
            <person name="Detter J.C."/>
            <person name="Durkin C."/>
            <person name="Falciatore A."/>
            <person name="Fournet J."/>
            <person name="Haruta M."/>
            <person name="Huysman M.J."/>
            <person name="Jenkins B.D."/>
            <person name="Jiroutova K."/>
            <person name="Jorgensen R.E."/>
            <person name="Joubert Y."/>
            <person name="Kaplan A."/>
            <person name="Kroger N."/>
            <person name="Kroth P.G."/>
            <person name="La Roche J."/>
            <person name="Lindquist E."/>
            <person name="Lommer M."/>
            <person name="Martin-Jezequel V."/>
            <person name="Lopez P.J."/>
            <person name="Lucas S."/>
            <person name="Mangogna M."/>
            <person name="McGinnis K."/>
            <person name="Medlin L.K."/>
            <person name="Montsant A."/>
            <person name="Oudot-Le Secq M.P."/>
            <person name="Napoli C."/>
            <person name="Obornik M."/>
            <person name="Parker M.S."/>
            <person name="Petit J.L."/>
            <person name="Porcel B.M."/>
            <person name="Poulsen N."/>
            <person name="Robison M."/>
            <person name="Rychlewski L."/>
            <person name="Rynearson T.A."/>
            <person name="Schmutz J."/>
            <person name="Shapiro H."/>
            <person name="Siaut M."/>
            <person name="Stanley M."/>
            <person name="Sussman M.R."/>
            <person name="Taylor A.R."/>
            <person name="Vardi A."/>
            <person name="von Dassow P."/>
            <person name="Vyverman W."/>
            <person name="Willis A."/>
            <person name="Wyrwicz L.S."/>
            <person name="Rokhsar D.S."/>
            <person name="Weissenbach J."/>
            <person name="Armbrust E.V."/>
            <person name="Green B.R."/>
            <person name="Van de Peer Y."/>
            <person name="Grigoriev I.V."/>
        </authorList>
    </citation>
    <scope>NUCLEOTIDE SEQUENCE [LARGE SCALE GENOMIC DNA]</scope>
    <source>
        <strain evidence="13 14">CCMP1335</strain>
    </source>
</reference>
<dbReference type="InParanoid" id="B8BWV0"/>
<feature type="domain" description="Thioredoxin" evidence="12">
    <location>
        <begin position="33"/>
        <end position="197"/>
    </location>
</feature>
<protein>
    <recommendedName>
        <fullName evidence="2">thioredoxin-dependent peroxiredoxin</fullName>
        <ecNumber evidence="2">1.11.1.24</ecNumber>
    </recommendedName>
    <alternativeName>
        <fullName evidence="8">Thioredoxin peroxidase</fullName>
    </alternativeName>
</protein>
<keyword evidence="7" id="KW-0676">Redox-active center</keyword>
<evidence type="ECO:0000256" key="11">
    <source>
        <dbReference type="SAM" id="SignalP"/>
    </source>
</evidence>
<keyword evidence="3" id="KW-0575">Peroxidase</keyword>
<evidence type="ECO:0000313" key="14">
    <source>
        <dbReference type="Proteomes" id="UP000001449"/>
    </source>
</evidence>
<evidence type="ECO:0000256" key="2">
    <source>
        <dbReference type="ARBA" id="ARBA00013017"/>
    </source>
</evidence>